<keyword evidence="3" id="KW-1185">Reference proteome</keyword>
<dbReference type="VEuPathDB" id="TrichDB:TVAG_270940"/>
<dbReference type="InterPro" id="IPR018845">
    <property type="entry name" value="Initiator-bd"/>
</dbReference>
<protein>
    <recommendedName>
        <fullName evidence="1">Initiator binding domain-containing protein</fullName>
    </recommendedName>
</protein>
<dbReference type="Gene3D" id="1.10.10.10">
    <property type="entry name" value="Winged helix-like DNA-binding domain superfamily/Winged helix DNA-binding domain"/>
    <property type="match status" value="1"/>
</dbReference>
<dbReference type="VEuPathDB" id="TrichDB:TVAGG3_0014920"/>
<dbReference type="KEGG" id="tva:4753051"/>
<evidence type="ECO:0000259" key="1">
    <source>
        <dbReference type="Pfam" id="PF10416"/>
    </source>
</evidence>
<reference evidence="2" key="2">
    <citation type="journal article" date="2007" name="Science">
        <title>Draft genome sequence of the sexually transmitted pathogen Trichomonas vaginalis.</title>
        <authorList>
            <person name="Carlton J.M."/>
            <person name="Hirt R.P."/>
            <person name="Silva J.C."/>
            <person name="Delcher A.L."/>
            <person name="Schatz M."/>
            <person name="Zhao Q."/>
            <person name="Wortman J.R."/>
            <person name="Bidwell S.L."/>
            <person name="Alsmark U.C.M."/>
            <person name="Besteiro S."/>
            <person name="Sicheritz-Ponten T."/>
            <person name="Noel C.J."/>
            <person name="Dacks J.B."/>
            <person name="Foster P.G."/>
            <person name="Simillion C."/>
            <person name="Van de Peer Y."/>
            <person name="Miranda-Saavedra D."/>
            <person name="Barton G.J."/>
            <person name="Westrop G.D."/>
            <person name="Mueller S."/>
            <person name="Dessi D."/>
            <person name="Fiori P.L."/>
            <person name="Ren Q."/>
            <person name="Paulsen I."/>
            <person name="Zhang H."/>
            <person name="Bastida-Corcuera F.D."/>
            <person name="Simoes-Barbosa A."/>
            <person name="Brown M.T."/>
            <person name="Hayes R.D."/>
            <person name="Mukherjee M."/>
            <person name="Okumura C.Y."/>
            <person name="Schneider R."/>
            <person name="Smith A.J."/>
            <person name="Vanacova S."/>
            <person name="Villalvazo M."/>
            <person name="Haas B.J."/>
            <person name="Pertea M."/>
            <person name="Feldblyum T.V."/>
            <person name="Utterback T.R."/>
            <person name="Shu C.L."/>
            <person name="Osoegawa K."/>
            <person name="de Jong P.J."/>
            <person name="Hrdy I."/>
            <person name="Horvathova L."/>
            <person name="Zubacova Z."/>
            <person name="Dolezal P."/>
            <person name="Malik S.B."/>
            <person name="Logsdon J.M. Jr."/>
            <person name="Henze K."/>
            <person name="Gupta A."/>
            <person name="Wang C.C."/>
            <person name="Dunne R.L."/>
            <person name="Upcroft J.A."/>
            <person name="Upcroft P."/>
            <person name="White O."/>
            <person name="Salzberg S.L."/>
            <person name="Tang P."/>
            <person name="Chiu C.-H."/>
            <person name="Lee Y.-S."/>
            <person name="Embley T.M."/>
            <person name="Coombs G.H."/>
            <person name="Mottram J.C."/>
            <person name="Tachezy J."/>
            <person name="Fraser-Liggett C.M."/>
            <person name="Johnson P.J."/>
        </authorList>
    </citation>
    <scope>NUCLEOTIDE SEQUENCE [LARGE SCALE GENOMIC DNA]</scope>
    <source>
        <strain evidence="2">G3</strain>
    </source>
</reference>
<proteinExistence type="predicted"/>
<organism evidence="2 3">
    <name type="scientific">Trichomonas vaginalis (strain ATCC PRA-98 / G3)</name>
    <dbReference type="NCBI Taxonomy" id="412133"/>
    <lineage>
        <taxon>Eukaryota</taxon>
        <taxon>Metamonada</taxon>
        <taxon>Parabasalia</taxon>
        <taxon>Trichomonadida</taxon>
        <taxon>Trichomonadidae</taxon>
        <taxon>Trichomonas</taxon>
    </lineage>
</organism>
<evidence type="ECO:0000313" key="3">
    <source>
        <dbReference type="Proteomes" id="UP000001542"/>
    </source>
</evidence>
<dbReference type="AlphaFoldDB" id="A2FII6"/>
<gene>
    <name evidence="2" type="ORF">TVAG_270940</name>
</gene>
<dbReference type="EMBL" id="DS113813">
    <property type="protein sequence ID" value="EAX95303.1"/>
    <property type="molecule type" value="Genomic_DNA"/>
</dbReference>
<dbReference type="InterPro" id="IPR036388">
    <property type="entry name" value="WH-like_DNA-bd_sf"/>
</dbReference>
<name>A2FII6_TRIV3</name>
<dbReference type="OrthoDB" id="10474670at2759"/>
<accession>A2FII6</accession>
<dbReference type="InParanoid" id="A2FII6"/>
<dbReference type="RefSeq" id="XP_001308233.1">
    <property type="nucleotide sequence ID" value="XM_001308232.1"/>
</dbReference>
<sequence length="304" mass="34713">MNFSLCSPLGIDTIDDIGESPNYASMNTPELEFPELNDSLNFDIDYGLRNTNFEPFSAPYPPNSNESQEVVSKKLHKRAISSPIKIHTPAVQQKNLSSQLTAFLSARSILSLIPVQVKQKENRQKFTPIEDAHFTEALSDTALIVNPVKLGFIPRSRWVDKDFTFGELVAEFFQKKNNASCRFSYKLYNALKLSTLDSKFDSLVGVKWINDYVLHVDKIKFAHLLGIKSIDGSLFHQQGNFPSHGFIEMNTKDVDKLKSEYDVSDVDYENIRLLTHVDKIFVRNCTERDLESCKWINSRPKPQK</sequence>
<reference evidence="2" key="1">
    <citation type="submission" date="2006-10" db="EMBL/GenBank/DDBJ databases">
        <authorList>
            <person name="Amadeo P."/>
            <person name="Zhao Q."/>
            <person name="Wortman J."/>
            <person name="Fraser-Liggett C."/>
            <person name="Carlton J."/>
        </authorList>
    </citation>
    <scope>NUCLEOTIDE SEQUENCE</scope>
    <source>
        <strain evidence="2">G3</strain>
    </source>
</reference>
<evidence type="ECO:0000313" key="2">
    <source>
        <dbReference type="EMBL" id="EAX95303.1"/>
    </source>
</evidence>
<dbReference type="Proteomes" id="UP000001542">
    <property type="component" value="Unassembled WGS sequence"/>
</dbReference>
<feature type="domain" description="Initiator binding" evidence="1">
    <location>
        <begin position="161"/>
        <end position="252"/>
    </location>
</feature>
<dbReference type="Pfam" id="PF10416">
    <property type="entry name" value="IBD"/>
    <property type="match status" value="1"/>
</dbReference>